<keyword evidence="1" id="KW-0812">Transmembrane</keyword>
<dbReference type="RefSeq" id="WP_249377455.1">
    <property type="nucleotide sequence ID" value="NZ_SNUZ01000020.1"/>
</dbReference>
<protein>
    <submittedName>
        <fullName evidence="2">Uncharacterized protein</fullName>
    </submittedName>
</protein>
<gene>
    <name evidence="2" type="ORF">E2N93_11770</name>
</gene>
<accession>A0ABT0NKL8</accession>
<organism evidence="2 3">
    <name type="scientific">Ruminococcus bromii</name>
    <dbReference type="NCBI Taxonomy" id="40518"/>
    <lineage>
        <taxon>Bacteria</taxon>
        <taxon>Bacillati</taxon>
        <taxon>Bacillota</taxon>
        <taxon>Clostridia</taxon>
        <taxon>Eubacteriales</taxon>
        <taxon>Oscillospiraceae</taxon>
        <taxon>Ruminococcus</taxon>
    </lineage>
</organism>
<sequence length="68" mass="7258">MGWLGVLIIIVLLFFSTQISVGIGIFLLIFAGILVLAGIYSIADGGIVSGIILFILAIAIVFFALIWF</sequence>
<feature type="transmembrane region" description="Helical" evidence="1">
    <location>
        <begin position="46"/>
        <end position="67"/>
    </location>
</feature>
<dbReference type="Proteomes" id="UP001056693">
    <property type="component" value="Unassembled WGS sequence"/>
</dbReference>
<proteinExistence type="predicted"/>
<keyword evidence="3" id="KW-1185">Reference proteome</keyword>
<dbReference type="EMBL" id="SNUZ01000020">
    <property type="protein sequence ID" value="MCL3788644.1"/>
    <property type="molecule type" value="Genomic_DNA"/>
</dbReference>
<reference evidence="2 3" key="1">
    <citation type="submission" date="2019-03" db="EMBL/GenBank/DDBJ databases">
        <authorList>
            <person name="Molinero N."/>
            <person name="Sanchez B."/>
            <person name="Walker A."/>
            <person name="Duncan S."/>
            <person name="Delgado S."/>
            <person name="Margolles A."/>
        </authorList>
    </citation>
    <scope>NUCLEOTIDE SEQUENCE [LARGE SCALE GENOMIC DNA]</scope>
    <source>
        <strain evidence="2 3">IPLA60002</strain>
    </source>
</reference>
<feature type="transmembrane region" description="Helical" evidence="1">
    <location>
        <begin position="6"/>
        <end position="39"/>
    </location>
</feature>
<evidence type="ECO:0000313" key="3">
    <source>
        <dbReference type="Proteomes" id="UP001056693"/>
    </source>
</evidence>
<evidence type="ECO:0000256" key="1">
    <source>
        <dbReference type="SAM" id="Phobius"/>
    </source>
</evidence>
<name>A0ABT0NKL8_9FIRM</name>
<comment type="caution">
    <text evidence="2">The sequence shown here is derived from an EMBL/GenBank/DDBJ whole genome shotgun (WGS) entry which is preliminary data.</text>
</comment>
<keyword evidence="1" id="KW-0472">Membrane</keyword>
<evidence type="ECO:0000313" key="2">
    <source>
        <dbReference type="EMBL" id="MCL3788644.1"/>
    </source>
</evidence>
<keyword evidence="1" id="KW-1133">Transmembrane helix</keyword>